<dbReference type="OMA" id="IACLIAY"/>
<protein>
    <recommendedName>
        <fullName evidence="14">Mitochondrial carrier-like protein</fullName>
    </recommendedName>
</protein>
<dbReference type="InterPro" id="IPR002067">
    <property type="entry name" value="MCP"/>
</dbReference>
<dbReference type="GO" id="GO:0005743">
    <property type="term" value="C:mitochondrial inner membrane"/>
    <property type="evidence" value="ECO:0007669"/>
    <property type="project" value="UniProtKB-SubCell"/>
</dbReference>
<dbReference type="Pfam" id="PF00153">
    <property type="entry name" value="Mito_carr"/>
    <property type="match status" value="3"/>
</dbReference>
<evidence type="ECO:0000256" key="6">
    <source>
        <dbReference type="ARBA" id="ARBA00022989"/>
    </source>
</evidence>
<keyword evidence="7" id="KW-0496">Mitochondrion</keyword>
<comment type="subcellular location">
    <subcellularLocation>
        <location evidence="1">Mitochondrion inner membrane</location>
        <topology evidence="1">Multi-pass membrane protein</topology>
    </subcellularLocation>
</comment>
<evidence type="ECO:0000256" key="1">
    <source>
        <dbReference type="ARBA" id="ARBA00004448"/>
    </source>
</evidence>
<evidence type="ECO:0000256" key="9">
    <source>
        <dbReference type="PROSITE-ProRule" id="PRU00282"/>
    </source>
</evidence>
<dbReference type="GO" id="GO:1990519">
    <property type="term" value="P:pyrimidine nucleotide import into mitochondrion"/>
    <property type="evidence" value="ECO:0007669"/>
    <property type="project" value="TreeGrafter"/>
</dbReference>
<evidence type="ECO:0008006" key="14">
    <source>
        <dbReference type="Google" id="ProtNLM"/>
    </source>
</evidence>
<keyword evidence="5" id="KW-0999">Mitochondrion inner membrane</keyword>
<keyword evidence="13" id="KW-1185">Reference proteome</keyword>
<dbReference type="eggNOG" id="KOG0757">
    <property type="taxonomic scope" value="Eukaryota"/>
</dbReference>
<dbReference type="InParanoid" id="G2QME0"/>
<reference evidence="12 13" key="1">
    <citation type="journal article" date="2011" name="Nat. Biotechnol.">
        <title>Comparative genomic analysis of the thermophilic biomass-degrading fungi Myceliophthora thermophila and Thielavia terrestris.</title>
        <authorList>
            <person name="Berka R.M."/>
            <person name="Grigoriev I.V."/>
            <person name="Otillar R."/>
            <person name="Salamov A."/>
            <person name="Grimwood J."/>
            <person name="Reid I."/>
            <person name="Ishmael N."/>
            <person name="John T."/>
            <person name="Darmond C."/>
            <person name="Moisan M.-C."/>
            <person name="Henrissat B."/>
            <person name="Coutinho P.M."/>
            <person name="Lombard V."/>
            <person name="Natvig D.O."/>
            <person name="Lindquist E."/>
            <person name="Schmutz J."/>
            <person name="Lucas S."/>
            <person name="Harris P."/>
            <person name="Powlowski J."/>
            <person name="Bellemare A."/>
            <person name="Taylor D."/>
            <person name="Butler G."/>
            <person name="de Vries R.P."/>
            <person name="Allijn I.E."/>
            <person name="van den Brink J."/>
            <person name="Ushinsky S."/>
            <person name="Storms R."/>
            <person name="Powell A.J."/>
            <person name="Paulsen I.T."/>
            <person name="Elbourne L.D.H."/>
            <person name="Baker S.E."/>
            <person name="Magnuson J."/>
            <person name="LaBoissiere S."/>
            <person name="Clutterbuck A.J."/>
            <person name="Martinez D."/>
            <person name="Wogulis M."/>
            <person name="de Leon A.L."/>
            <person name="Rey M.W."/>
            <person name="Tsang A."/>
        </authorList>
    </citation>
    <scope>NUCLEOTIDE SEQUENCE [LARGE SCALE GENOMIC DNA]</scope>
    <source>
        <strain evidence="13">ATCC 42464 / BCRC 31852 / DSM 1799</strain>
    </source>
</reference>
<evidence type="ECO:0000256" key="7">
    <source>
        <dbReference type="ARBA" id="ARBA00023128"/>
    </source>
</evidence>
<dbReference type="RefSeq" id="XP_003666365.1">
    <property type="nucleotide sequence ID" value="XM_003666317.1"/>
</dbReference>
<dbReference type="GeneID" id="11514658"/>
<evidence type="ECO:0000256" key="2">
    <source>
        <dbReference type="ARBA" id="ARBA00022448"/>
    </source>
</evidence>
<dbReference type="InterPro" id="IPR049562">
    <property type="entry name" value="SLC25A33/36-like"/>
</dbReference>
<dbReference type="PRINTS" id="PR00926">
    <property type="entry name" value="MITOCARRIER"/>
</dbReference>
<dbReference type="EMBL" id="CP003007">
    <property type="protein sequence ID" value="AEO61120.1"/>
    <property type="molecule type" value="Genomic_DNA"/>
</dbReference>
<feature type="transmembrane region" description="Helical" evidence="11">
    <location>
        <begin position="149"/>
        <end position="172"/>
    </location>
</feature>
<evidence type="ECO:0000256" key="11">
    <source>
        <dbReference type="SAM" id="Phobius"/>
    </source>
</evidence>
<comment type="similarity">
    <text evidence="10">Belongs to the mitochondrial carrier (TC 2.A.29) family.</text>
</comment>
<dbReference type="AlphaFoldDB" id="G2QME0"/>
<dbReference type="Gene3D" id="1.50.40.10">
    <property type="entry name" value="Mitochondrial carrier domain"/>
    <property type="match status" value="1"/>
</dbReference>
<feature type="transmembrane region" description="Helical" evidence="11">
    <location>
        <begin position="29"/>
        <end position="52"/>
    </location>
</feature>
<dbReference type="STRING" id="573729.G2QME0"/>
<accession>G2QME0</accession>
<keyword evidence="6 11" id="KW-1133">Transmembrane helix</keyword>
<dbReference type="KEGG" id="mtm:MYCTH_2310984"/>
<feature type="transmembrane region" description="Helical" evidence="11">
    <location>
        <begin position="108"/>
        <end position="129"/>
    </location>
</feature>
<keyword evidence="3 9" id="KW-0812">Transmembrane</keyword>
<dbReference type="PROSITE" id="PS50920">
    <property type="entry name" value="SOLCAR"/>
    <property type="match status" value="3"/>
</dbReference>
<evidence type="ECO:0000313" key="13">
    <source>
        <dbReference type="Proteomes" id="UP000007322"/>
    </source>
</evidence>
<dbReference type="InterPro" id="IPR018108">
    <property type="entry name" value="MCP_transmembrane"/>
</dbReference>
<evidence type="ECO:0000256" key="3">
    <source>
        <dbReference type="ARBA" id="ARBA00022692"/>
    </source>
</evidence>
<keyword evidence="2 10" id="KW-0813">Transport</keyword>
<feature type="repeat" description="Solcar" evidence="9">
    <location>
        <begin position="26"/>
        <end position="136"/>
    </location>
</feature>
<evidence type="ECO:0000256" key="8">
    <source>
        <dbReference type="ARBA" id="ARBA00023136"/>
    </source>
</evidence>
<dbReference type="SUPFAM" id="SSF103506">
    <property type="entry name" value="Mitochondrial carrier"/>
    <property type="match status" value="1"/>
</dbReference>
<feature type="repeat" description="Solcar" evidence="9">
    <location>
        <begin position="256"/>
        <end position="345"/>
    </location>
</feature>
<dbReference type="OrthoDB" id="269120at2759"/>
<evidence type="ECO:0000256" key="5">
    <source>
        <dbReference type="ARBA" id="ARBA00022792"/>
    </source>
</evidence>
<dbReference type="GO" id="GO:0015218">
    <property type="term" value="F:pyrimidine nucleotide transmembrane transporter activity"/>
    <property type="evidence" value="ECO:0007669"/>
    <property type="project" value="InterPro"/>
</dbReference>
<gene>
    <name evidence="12" type="ORF">MYCTH_2310984</name>
</gene>
<dbReference type="PANTHER" id="PTHR45829">
    <property type="entry name" value="MITOCHONDRIAL CARRIER PROTEIN RIM2"/>
    <property type="match status" value="1"/>
</dbReference>
<dbReference type="PANTHER" id="PTHR45829:SF4">
    <property type="entry name" value="MITOCHONDRIAL CARRIER PROTEIN RIM2"/>
    <property type="match status" value="1"/>
</dbReference>
<proteinExistence type="inferred from homology"/>
<dbReference type="Proteomes" id="UP000007322">
    <property type="component" value="Chromosome 6"/>
</dbReference>
<feature type="repeat" description="Solcar" evidence="9">
    <location>
        <begin position="146"/>
        <end position="237"/>
    </location>
</feature>
<name>G2QME0_THET4</name>
<dbReference type="VEuPathDB" id="FungiDB:MYCTH_2310984"/>
<keyword evidence="8 9" id="KW-0472">Membrane</keyword>
<sequence>MPRPAVGADGVEASPPKPALRTASYMPPWVHMAAGATAGIATSIVTAPLDVLRTRLQSDFYRLPSRPTLAAEYAGATLRHLLTAPFHHTAETFGILGSIKAKEGWRGLFRGLGPSLAAVVPATAVKFYVYGNCKRLGASILGRGEGDSFVHAQAAILAGVATATATNPIWLVKTRLQLDKSQVAGGATRQYRGSLDCVRKVLRQEGIPGLYRGLTASYLGTVETAFHLILYERFKVLFHKSLRPENWDNPMLNELATWASTTGAAGTAKLAAVLMTYPHEVVRTRLRQAPTVGGRPKYTGLIQCFTSVWALEGWRGLYGGLTPHLVRSIPSAAITLGVYEFVLRLVRG</sequence>
<evidence type="ECO:0000313" key="12">
    <source>
        <dbReference type="EMBL" id="AEO61120.1"/>
    </source>
</evidence>
<dbReference type="InterPro" id="IPR023395">
    <property type="entry name" value="MCP_dom_sf"/>
</dbReference>
<evidence type="ECO:0000256" key="4">
    <source>
        <dbReference type="ARBA" id="ARBA00022737"/>
    </source>
</evidence>
<organism evidence="12 13">
    <name type="scientific">Thermothelomyces thermophilus (strain ATCC 42464 / BCRC 31852 / DSM 1799)</name>
    <name type="common">Sporotrichum thermophile</name>
    <dbReference type="NCBI Taxonomy" id="573729"/>
    <lineage>
        <taxon>Eukaryota</taxon>
        <taxon>Fungi</taxon>
        <taxon>Dikarya</taxon>
        <taxon>Ascomycota</taxon>
        <taxon>Pezizomycotina</taxon>
        <taxon>Sordariomycetes</taxon>
        <taxon>Sordariomycetidae</taxon>
        <taxon>Sordariales</taxon>
        <taxon>Chaetomiaceae</taxon>
        <taxon>Thermothelomyces</taxon>
    </lineage>
</organism>
<keyword evidence="4" id="KW-0677">Repeat</keyword>
<evidence type="ECO:0000256" key="10">
    <source>
        <dbReference type="RuleBase" id="RU000488"/>
    </source>
</evidence>
<dbReference type="HOGENOM" id="CLU_015166_6_0_1"/>